<proteinExistence type="predicted"/>
<organism evidence="2 3">
    <name type="scientific">Meganyctiphanes norvegica</name>
    <name type="common">Northern krill</name>
    <name type="synonym">Thysanopoda norvegica</name>
    <dbReference type="NCBI Taxonomy" id="48144"/>
    <lineage>
        <taxon>Eukaryota</taxon>
        <taxon>Metazoa</taxon>
        <taxon>Ecdysozoa</taxon>
        <taxon>Arthropoda</taxon>
        <taxon>Crustacea</taxon>
        <taxon>Multicrustacea</taxon>
        <taxon>Malacostraca</taxon>
        <taxon>Eumalacostraca</taxon>
        <taxon>Eucarida</taxon>
        <taxon>Euphausiacea</taxon>
        <taxon>Euphausiidae</taxon>
        <taxon>Meganyctiphanes</taxon>
    </lineage>
</organism>
<dbReference type="AlphaFoldDB" id="A0AAV2SBY0"/>
<feature type="non-terminal residue" evidence="2">
    <location>
        <position position="171"/>
    </location>
</feature>
<gene>
    <name evidence="2" type="ORF">MNOR_LOCUS33979</name>
</gene>
<keyword evidence="3" id="KW-1185">Reference proteome</keyword>
<sequence>MKSKRWKTAAKCLWILFSLIDGTFGLQVKKNIPEVNNEITSLAHLNGSSIVNFNKESEEWIHRFGGNVTKLHTRNSFTVDRHHNRFRRSSNDEDSFITTSATGIKESDIKWYKLYFEEHANGVKKIQFSVKGKNNAFVTLKSNKEYPRVQVILNAWIYNIGQEGKSAVRFF</sequence>
<dbReference type="Proteomes" id="UP001497623">
    <property type="component" value="Unassembled WGS sequence"/>
</dbReference>
<name>A0AAV2SBY0_MEGNR</name>
<keyword evidence="1" id="KW-0732">Signal</keyword>
<comment type="caution">
    <text evidence="2">The sequence shown here is derived from an EMBL/GenBank/DDBJ whole genome shotgun (WGS) entry which is preliminary data.</text>
</comment>
<accession>A0AAV2SBY0</accession>
<dbReference type="EMBL" id="CAXKWB010050770">
    <property type="protein sequence ID" value="CAL4170338.1"/>
    <property type="molecule type" value="Genomic_DNA"/>
</dbReference>
<evidence type="ECO:0000313" key="2">
    <source>
        <dbReference type="EMBL" id="CAL4170338.1"/>
    </source>
</evidence>
<evidence type="ECO:0000256" key="1">
    <source>
        <dbReference type="SAM" id="SignalP"/>
    </source>
</evidence>
<feature type="signal peptide" evidence="1">
    <location>
        <begin position="1"/>
        <end position="25"/>
    </location>
</feature>
<protein>
    <submittedName>
        <fullName evidence="2">Uncharacterized protein</fullName>
    </submittedName>
</protein>
<evidence type="ECO:0000313" key="3">
    <source>
        <dbReference type="Proteomes" id="UP001497623"/>
    </source>
</evidence>
<feature type="chain" id="PRO_5043977014" evidence="1">
    <location>
        <begin position="26"/>
        <end position="171"/>
    </location>
</feature>
<reference evidence="2 3" key="1">
    <citation type="submission" date="2024-05" db="EMBL/GenBank/DDBJ databases">
        <authorList>
            <person name="Wallberg A."/>
        </authorList>
    </citation>
    <scope>NUCLEOTIDE SEQUENCE [LARGE SCALE GENOMIC DNA]</scope>
</reference>